<reference evidence="1" key="1">
    <citation type="submission" date="2023-07" db="EMBL/GenBank/DDBJ databases">
        <title>Genomic Encyclopedia of Type Strains, Phase IV (KMG-IV): sequencing the most valuable type-strain genomes for metagenomic binning, comparative biology and taxonomic classification.</title>
        <authorList>
            <person name="Goeker M."/>
        </authorList>
    </citation>
    <scope>NUCLEOTIDE SEQUENCE</scope>
    <source>
        <strain evidence="1">DSM 26174</strain>
    </source>
</reference>
<proteinExistence type="predicted"/>
<dbReference type="RefSeq" id="WP_309937743.1">
    <property type="nucleotide sequence ID" value="NZ_AP025305.1"/>
</dbReference>
<comment type="caution">
    <text evidence="1">The sequence shown here is derived from an EMBL/GenBank/DDBJ whole genome shotgun (WGS) entry which is preliminary data.</text>
</comment>
<name>A0AAE3XKU1_9BACT</name>
<dbReference type="EMBL" id="JAVDQD010000001">
    <property type="protein sequence ID" value="MDR6238267.1"/>
    <property type="molecule type" value="Genomic_DNA"/>
</dbReference>
<accession>A0AAE3XKU1</accession>
<protein>
    <submittedName>
        <fullName evidence="1">Uncharacterized protein</fullName>
    </submittedName>
</protein>
<sequence>MDIKQIFSEKNLKAFIQEMNAQKPDGFLVMNSLSRTEKNGKALDFLDDYERTIEKYFEKLTFGYSSLEREKTQLIFIKETYKIMEKELFLWKSYLSIRADIFLLYLNTEPEKIENAFLSKLDELSGIEDFDNMAFIGHNILDLNKKETRKEYAATYSSAIYQALIDVHYNKLGDHPIELLNDLLKALEEVEKYSESNPYFHHERLMIYRSLADAHNDLANKNIAIEHALEQFNHWEDIKDSQYHSQKAMTLFEQLQINKNFETKPIEAVLKKLHHAYLLDKNHHACEYFTIKYTLHSLKITNFADIQKLLSKYEQLYFELSIEKDELEIVQWVSEMKRALEWKKNQLPSKFITEEYDHMRSLMSRFIDYDSSNENCSKLANAFSLLSKETHDLNLQETYLNQSKKYYEQLLSTKSKSFYDVSNYVTVIKQLIKIKRALAANPHIENYIELILHELENLNNDSNDFSNTIFCAETYLFIFENSSSYKNNNLLDKAEAYYNGGKDLGNDHFTQPYYGLAKIAILRGDLLLSQKILKTCDEIFSNEYHAHEFKECLDDSVFSPLSSFIKSLHSSRQKTIKSLGL</sequence>
<evidence type="ECO:0000313" key="2">
    <source>
        <dbReference type="Proteomes" id="UP001185092"/>
    </source>
</evidence>
<evidence type="ECO:0000313" key="1">
    <source>
        <dbReference type="EMBL" id="MDR6238267.1"/>
    </source>
</evidence>
<dbReference type="AlphaFoldDB" id="A0AAE3XKU1"/>
<keyword evidence="2" id="KW-1185">Reference proteome</keyword>
<organism evidence="1 2">
    <name type="scientific">Aureibacter tunicatorum</name>
    <dbReference type="NCBI Taxonomy" id="866807"/>
    <lineage>
        <taxon>Bacteria</taxon>
        <taxon>Pseudomonadati</taxon>
        <taxon>Bacteroidota</taxon>
        <taxon>Cytophagia</taxon>
        <taxon>Cytophagales</taxon>
        <taxon>Persicobacteraceae</taxon>
        <taxon>Aureibacter</taxon>
    </lineage>
</organism>
<dbReference type="Proteomes" id="UP001185092">
    <property type="component" value="Unassembled WGS sequence"/>
</dbReference>
<gene>
    <name evidence="1" type="ORF">HNQ88_001243</name>
</gene>